<dbReference type="InterPro" id="IPR039564">
    <property type="entry name" value="Peptidase_C39-like"/>
</dbReference>
<dbReference type="RefSeq" id="WP_091404517.1">
    <property type="nucleotide sequence ID" value="NZ_FOAB01000001.1"/>
</dbReference>
<evidence type="ECO:0000313" key="3">
    <source>
        <dbReference type="Proteomes" id="UP000198521"/>
    </source>
</evidence>
<dbReference type="Gene3D" id="3.90.70.10">
    <property type="entry name" value="Cysteine proteinases"/>
    <property type="match status" value="1"/>
</dbReference>
<accession>A0A1H7G5D7</accession>
<keyword evidence="3" id="KW-1185">Reference proteome</keyword>
<dbReference type="AlphaFoldDB" id="A0A1H7G5D7"/>
<dbReference type="Pfam" id="PF13529">
    <property type="entry name" value="Peptidase_C39_2"/>
    <property type="match status" value="1"/>
</dbReference>
<dbReference type="OrthoDB" id="1164310at2"/>
<dbReference type="Proteomes" id="UP000198521">
    <property type="component" value="Unassembled WGS sequence"/>
</dbReference>
<proteinExistence type="predicted"/>
<protein>
    <submittedName>
        <fullName evidence="2">Peptidase_C39 like family protein</fullName>
    </submittedName>
</protein>
<feature type="domain" description="Peptidase C39-like" evidence="1">
    <location>
        <begin position="17"/>
        <end position="138"/>
    </location>
</feature>
<sequence>MGELTSSKKKVTNVLSITPEEQIGSNNCWAAALSMALQSYGTYKSEKILDEMFEANNQGLDLFTLHPQISTHFSYINSEYRSLISGNDPKLSFNEIQGQIDSSRPILIGTQNYNGFMAHALLITGYTDDNTVLIIDPWVGALKEIELQELENYWVETIVFDK</sequence>
<name>A0A1H7G5D7_AQUAM</name>
<dbReference type="EMBL" id="FOAB01000001">
    <property type="protein sequence ID" value="SEK33523.1"/>
    <property type="molecule type" value="Genomic_DNA"/>
</dbReference>
<reference evidence="3" key="1">
    <citation type="submission" date="2016-10" db="EMBL/GenBank/DDBJ databases">
        <authorList>
            <person name="Varghese N."/>
            <person name="Submissions S."/>
        </authorList>
    </citation>
    <scope>NUCLEOTIDE SEQUENCE [LARGE SCALE GENOMIC DNA]</scope>
    <source>
        <strain evidence="3">DSM 25232 / NCIMB 14723 / 92V</strain>
    </source>
</reference>
<organism evidence="2 3">
    <name type="scientific">Aquimarina amphilecti</name>
    <dbReference type="NCBI Taxonomy" id="1038014"/>
    <lineage>
        <taxon>Bacteria</taxon>
        <taxon>Pseudomonadati</taxon>
        <taxon>Bacteroidota</taxon>
        <taxon>Flavobacteriia</taxon>
        <taxon>Flavobacteriales</taxon>
        <taxon>Flavobacteriaceae</taxon>
        <taxon>Aquimarina</taxon>
    </lineage>
</organism>
<evidence type="ECO:0000259" key="1">
    <source>
        <dbReference type="Pfam" id="PF13529"/>
    </source>
</evidence>
<gene>
    <name evidence="2" type="ORF">SAMN04487910_0284</name>
</gene>
<evidence type="ECO:0000313" key="2">
    <source>
        <dbReference type="EMBL" id="SEK33523.1"/>
    </source>
</evidence>